<dbReference type="Pfam" id="PF04539">
    <property type="entry name" value="Sigma70_r3"/>
    <property type="match status" value="1"/>
</dbReference>
<accession>A0A2H3KTD7</accession>
<proteinExistence type="inferred from homology"/>
<keyword evidence="4 5" id="KW-0804">Transcription</keyword>
<name>A0A2H3KTD7_9CHLR</name>
<dbReference type="CDD" id="cd06171">
    <property type="entry name" value="Sigma70_r4"/>
    <property type="match status" value="1"/>
</dbReference>
<comment type="caution">
    <text evidence="8">The sequence shown here is derived from an EMBL/GenBank/DDBJ whole genome shotgun (WGS) entry which is preliminary data.</text>
</comment>
<keyword evidence="3 5" id="KW-0238">DNA-binding</keyword>
<dbReference type="GO" id="GO:0003677">
    <property type="term" value="F:DNA binding"/>
    <property type="evidence" value="ECO:0007669"/>
    <property type="project" value="UniProtKB-KW"/>
</dbReference>
<dbReference type="EMBL" id="LYXE01000015">
    <property type="protein sequence ID" value="PDW01064.1"/>
    <property type="molecule type" value="Genomic_DNA"/>
</dbReference>
<evidence type="ECO:0000259" key="6">
    <source>
        <dbReference type="PROSITE" id="PS00715"/>
    </source>
</evidence>
<evidence type="ECO:0000256" key="1">
    <source>
        <dbReference type="ARBA" id="ARBA00023015"/>
    </source>
</evidence>
<dbReference type="InterPro" id="IPR007627">
    <property type="entry name" value="RNA_pol_sigma70_r2"/>
</dbReference>
<dbReference type="Pfam" id="PF04545">
    <property type="entry name" value="Sigma70_r4"/>
    <property type="match status" value="1"/>
</dbReference>
<gene>
    <name evidence="8" type="ORF">A9Q02_07865</name>
</gene>
<keyword evidence="1 5" id="KW-0805">Transcription regulation</keyword>
<dbReference type="InterPro" id="IPR007630">
    <property type="entry name" value="RNA_pol_sigma70_r4"/>
</dbReference>
<dbReference type="PANTHER" id="PTHR30603">
    <property type="entry name" value="RNA POLYMERASE SIGMA FACTOR RPO"/>
    <property type="match status" value="1"/>
</dbReference>
<dbReference type="InterPro" id="IPR007624">
    <property type="entry name" value="RNA_pol_sigma70_r3"/>
</dbReference>
<dbReference type="Pfam" id="PF04542">
    <property type="entry name" value="Sigma70_r2"/>
    <property type="match status" value="1"/>
</dbReference>
<comment type="similarity">
    <text evidence="5">Belongs to the sigma-70 factor family.</text>
</comment>
<evidence type="ECO:0000313" key="8">
    <source>
        <dbReference type="EMBL" id="PDW01064.1"/>
    </source>
</evidence>
<dbReference type="OrthoDB" id="147018at2"/>
<dbReference type="RefSeq" id="WP_097650547.1">
    <property type="nucleotide sequence ID" value="NZ_LYXE01000015.1"/>
</dbReference>
<dbReference type="InterPro" id="IPR013324">
    <property type="entry name" value="RNA_pol_sigma_r3/r4-like"/>
</dbReference>
<dbReference type="InterPro" id="IPR013325">
    <property type="entry name" value="RNA_pol_sigma_r2"/>
</dbReference>
<dbReference type="GO" id="GO:0006352">
    <property type="term" value="P:DNA-templated transcription initiation"/>
    <property type="evidence" value="ECO:0007669"/>
    <property type="project" value="InterPro"/>
</dbReference>
<dbReference type="InterPro" id="IPR009042">
    <property type="entry name" value="RNA_pol_sigma70_r1_2"/>
</dbReference>
<evidence type="ECO:0000256" key="5">
    <source>
        <dbReference type="RuleBase" id="RU362124"/>
    </source>
</evidence>
<dbReference type="SUPFAM" id="SSF88659">
    <property type="entry name" value="Sigma3 and sigma4 domains of RNA polymerase sigma factors"/>
    <property type="match status" value="2"/>
</dbReference>
<dbReference type="InterPro" id="IPR014284">
    <property type="entry name" value="RNA_pol_sigma-70_dom"/>
</dbReference>
<dbReference type="PROSITE" id="PS00716">
    <property type="entry name" value="SIGMA70_2"/>
    <property type="match status" value="1"/>
</dbReference>
<evidence type="ECO:0000313" key="9">
    <source>
        <dbReference type="Proteomes" id="UP000220922"/>
    </source>
</evidence>
<dbReference type="Gene3D" id="1.10.10.10">
    <property type="entry name" value="Winged helix-like DNA-binding domain superfamily/Winged helix DNA-binding domain"/>
    <property type="match status" value="2"/>
</dbReference>
<dbReference type="GO" id="GO:0016987">
    <property type="term" value="F:sigma factor activity"/>
    <property type="evidence" value="ECO:0007669"/>
    <property type="project" value="UniProtKB-KW"/>
</dbReference>
<dbReference type="FunFam" id="1.10.601.10:FF:000001">
    <property type="entry name" value="RNA polymerase sigma factor SigA"/>
    <property type="match status" value="1"/>
</dbReference>
<evidence type="ECO:0000256" key="2">
    <source>
        <dbReference type="ARBA" id="ARBA00023082"/>
    </source>
</evidence>
<evidence type="ECO:0000256" key="3">
    <source>
        <dbReference type="ARBA" id="ARBA00023125"/>
    </source>
</evidence>
<dbReference type="InterPro" id="IPR050239">
    <property type="entry name" value="Sigma-70_RNA_pol_init_factors"/>
</dbReference>
<evidence type="ECO:0000256" key="4">
    <source>
        <dbReference type="ARBA" id="ARBA00023163"/>
    </source>
</evidence>
<dbReference type="InterPro" id="IPR036388">
    <property type="entry name" value="WH-like_DNA-bd_sf"/>
</dbReference>
<dbReference type="NCBIfam" id="TIGR02937">
    <property type="entry name" value="sigma70-ECF"/>
    <property type="match status" value="1"/>
</dbReference>
<dbReference type="PRINTS" id="PR00046">
    <property type="entry name" value="SIGMA70FCT"/>
</dbReference>
<dbReference type="AlphaFoldDB" id="A0A2H3KTD7"/>
<feature type="domain" description="RNA polymerase sigma-70" evidence="6">
    <location>
        <begin position="136"/>
        <end position="149"/>
    </location>
</feature>
<sequence>MLKRTTPIWELAEPQTLEQEHETEALNDIDEPSPAVNGGRVGEPSLDAVQHYLQEIGRVSLLTAREEVELAERIERGNAAETHLEAGGEPDFQFRCLLERDIQCGNDARRHLIQANLRLVVSIAKKYVGRGLSLLDLIQEGNIGLMRAVEKFDYRKGNRFSTYATWWIRQAVTRAIAEQGRTIRLPVHMSESVGQVKRTTERLAQSLERQPTAEEIALALGQPLERIQRVLEAARRPVSLETPVGDEGDHTLGDFLTDDDVPSPTDFASSQLLRRDLSAALNHLNDRERRIIDLRYGLLDGRRRTLEEVGRALGMTRERARQIEAEALRRLRSPDVGQHLRDYLE</sequence>
<comment type="function">
    <text evidence="5">Sigma factors are initiation factors that promote the attachment of RNA polymerase to specific initiation sites and are then released.</text>
</comment>
<dbReference type="InterPro" id="IPR000943">
    <property type="entry name" value="RNA_pol_sigma70"/>
</dbReference>
<organism evidence="8 9">
    <name type="scientific">Candidatus Chloroploca asiatica</name>
    <dbReference type="NCBI Taxonomy" id="1506545"/>
    <lineage>
        <taxon>Bacteria</taxon>
        <taxon>Bacillati</taxon>
        <taxon>Chloroflexota</taxon>
        <taxon>Chloroflexia</taxon>
        <taxon>Chloroflexales</taxon>
        <taxon>Chloroflexineae</taxon>
        <taxon>Oscillochloridaceae</taxon>
        <taxon>Candidatus Chloroploca</taxon>
    </lineage>
</organism>
<feature type="domain" description="RNA polymerase sigma-70" evidence="7">
    <location>
        <begin position="305"/>
        <end position="331"/>
    </location>
</feature>
<dbReference type="SUPFAM" id="SSF88946">
    <property type="entry name" value="Sigma2 domain of RNA polymerase sigma factors"/>
    <property type="match status" value="1"/>
</dbReference>
<protein>
    <recommendedName>
        <fullName evidence="5">RNA polymerase sigma factor</fullName>
    </recommendedName>
</protein>
<dbReference type="PROSITE" id="PS00715">
    <property type="entry name" value="SIGMA70_1"/>
    <property type="match status" value="1"/>
</dbReference>
<dbReference type="Pfam" id="PF00140">
    <property type="entry name" value="Sigma70_r1_2"/>
    <property type="match status" value="1"/>
</dbReference>
<keyword evidence="9" id="KW-1185">Reference proteome</keyword>
<evidence type="ECO:0000259" key="7">
    <source>
        <dbReference type="PROSITE" id="PS00716"/>
    </source>
</evidence>
<keyword evidence="2 5" id="KW-0731">Sigma factor</keyword>
<dbReference type="Proteomes" id="UP000220922">
    <property type="component" value="Unassembled WGS sequence"/>
</dbReference>
<dbReference type="PANTHER" id="PTHR30603:SF67">
    <property type="entry name" value="RNA POLYMERASE SIGMA FACTOR RPOS"/>
    <property type="match status" value="1"/>
</dbReference>
<dbReference type="Gene3D" id="1.10.601.10">
    <property type="entry name" value="RNA Polymerase Primary Sigma Factor"/>
    <property type="match status" value="2"/>
</dbReference>
<reference evidence="8 9" key="1">
    <citation type="submission" date="2016-05" db="EMBL/GenBank/DDBJ databases">
        <authorList>
            <person name="Lavstsen T."/>
            <person name="Jespersen J.S."/>
        </authorList>
    </citation>
    <scope>NUCLEOTIDE SEQUENCE [LARGE SCALE GENOMIC DNA]</scope>
    <source>
        <strain evidence="8 9">B7-9</strain>
    </source>
</reference>